<feature type="domain" description="Cryptic loci regulator 2 C-terminal" evidence="2">
    <location>
        <begin position="391"/>
        <end position="538"/>
    </location>
</feature>
<dbReference type="InterPro" id="IPR038986">
    <property type="entry name" value="Clr2"/>
</dbReference>
<feature type="compositionally biased region" description="Low complexity" evidence="1">
    <location>
        <begin position="480"/>
        <end position="498"/>
    </location>
</feature>
<dbReference type="Pfam" id="PF10383">
    <property type="entry name" value="Clr2"/>
    <property type="match status" value="1"/>
</dbReference>
<dbReference type="PANTHER" id="PTHR38046">
    <property type="entry name" value="CRYPTIC LOCI REGULATOR 2"/>
    <property type="match status" value="1"/>
</dbReference>
<organism evidence="4 5">
    <name type="scientific">Filobasidium floriforme</name>
    <dbReference type="NCBI Taxonomy" id="5210"/>
    <lineage>
        <taxon>Eukaryota</taxon>
        <taxon>Fungi</taxon>
        <taxon>Dikarya</taxon>
        <taxon>Basidiomycota</taxon>
        <taxon>Agaricomycotina</taxon>
        <taxon>Tremellomycetes</taxon>
        <taxon>Filobasidiales</taxon>
        <taxon>Filobasidiaceae</taxon>
        <taxon>Filobasidium</taxon>
    </lineage>
</organism>
<dbReference type="Pfam" id="PF16761">
    <property type="entry name" value="Clr2_transil"/>
    <property type="match status" value="1"/>
</dbReference>
<dbReference type="GO" id="GO:0030466">
    <property type="term" value="P:silent mating-type cassette heterochromatin formation"/>
    <property type="evidence" value="ECO:0007669"/>
    <property type="project" value="TreeGrafter"/>
</dbReference>
<dbReference type="GO" id="GO:0070824">
    <property type="term" value="C:SHREC complex"/>
    <property type="evidence" value="ECO:0007669"/>
    <property type="project" value="InterPro"/>
</dbReference>
<dbReference type="PANTHER" id="PTHR38046:SF1">
    <property type="entry name" value="CRYPTIC LOCI REGULATOR 2"/>
    <property type="match status" value="1"/>
</dbReference>
<feature type="domain" description="Cryptic loci regulator 2 N-terminal" evidence="3">
    <location>
        <begin position="67"/>
        <end position="133"/>
    </location>
</feature>
<name>A0A8K0NTT1_9TREE</name>
<dbReference type="GO" id="GO:0033553">
    <property type="term" value="C:rDNA heterochromatin"/>
    <property type="evidence" value="ECO:0007669"/>
    <property type="project" value="TreeGrafter"/>
</dbReference>
<comment type="caution">
    <text evidence="4">The sequence shown here is derived from an EMBL/GenBank/DDBJ whole genome shotgun (WGS) entry which is preliminary data.</text>
</comment>
<dbReference type="InterPro" id="IPR031915">
    <property type="entry name" value="Clr2_N"/>
</dbReference>
<evidence type="ECO:0000313" key="5">
    <source>
        <dbReference type="Proteomes" id="UP000812966"/>
    </source>
</evidence>
<dbReference type="AlphaFoldDB" id="A0A8K0NTT1"/>
<evidence type="ECO:0000259" key="3">
    <source>
        <dbReference type="Pfam" id="PF16761"/>
    </source>
</evidence>
<feature type="region of interest" description="Disordered" evidence="1">
    <location>
        <begin position="476"/>
        <end position="499"/>
    </location>
</feature>
<gene>
    <name evidence="4" type="ORF">FFLO_00105</name>
</gene>
<sequence length="627" mass="69923">MPKITIETSDGDKGNWPAGWLDHAVPISSNENYHEKVKPGHAKYILFCQKIGQHLATVGGLSNPVNYELSDLPSGYALFLHHKLQKSGEDRTDIYMFGSKNVLKFRSPAEFFGHAEWLQKGDIKDHGKCTCKYSGNYTITAGPGAEAKRKAAPQAAKGPQKKVKTSDEEELITYKKKQEAAIHVRQDEVKSDRWFRKGELVWAKIPTIRPGPGSTIAVGIQEIDYWPAIVTEPVLKVHADAGEPGAIMQSTQYSLRYCGRLDQVSGEGPHKTTATLNETEILPWHMYSPTRPELGAVAKKYALRVAEASITLNNGESAEEKRVKSWRRETIQRAWPIAEAIKPDNWERMVTIYTEALVLANEMSMLWSQTDPYSHMDNIPFKHDFLADKSYFQGLWWGAERIWLGDLIRLVRSRSSLVQDARLKAFAPGADQHAAFLRITQISVQQMKRETSSTFHCMVHGDLFELAEPEWIAQNDPQPQAESSAAGAANGQADSATADDTEHFNHLPAAPKGLVYRQVNEPHSEVMCDIFDIAGRVYSTLDESPLVKAGQKDGDDGAVNDSDDTKERQTRLNALMGVAPVGEIKTIVKDWKNTRYEAVRYAHAVAVKHLAGVFESDRRPGLEIPAA</sequence>
<proteinExistence type="predicted"/>
<reference evidence="4" key="1">
    <citation type="submission" date="2020-04" db="EMBL/GenBank/DDBJ databases">
        <title>Analysis of mating type loci in Filobasidium floriforme.</title>
        <authorList>
            <person name="Nowrousian M."/>
        </authorList>
    </citation>
    <scope>NUCLEOTIDE SEQUENCE</scope>
    <source>
        <strain evidence="4">CBS 6242</strain>
    </source>
</reference>
<protein>
    <submittedName>
        <fullName evidence="4">Uncharacterized protein</fullName>
    </submittedName>
</protein>
<dbReference type="EMBL" id="JABELV010000001">
    <property type="protein sequence ID" value="KAG7580134.1"/>
    <property type="molecule type" value="Genomic_DNA"/>
</dbReference>
<evidence type="ECO:0000256" key="1">
    <source>
        <dbReference type="SAM" id="MobiDB-lite"/>
    </source>
</evidence>
<evidence type="ECO:0000259" key="2">
    <source>
        <dbReference type="Pfam" id="PF10383"/>
    </source>
</evidence>
<accession>A0A8K0NTT1</accession>
<dbReference type="Proteomes" id="UP000812966">
    <property type="component" value="Unassembled WGS sequence"/>
</dbReference>
<keyword evidence="5" id="KW-1185">Reference proteome</keyword>
<dbReference type="GO" id="GO:0031934">
    <property type="term" value="C:mating-type region heterochromatin"/>
    <property type="evidence" value="ECO:0007669"/>
    <property type="project" value="TreeGrafter"/>
</dbReference>
<dbReference type="InterPro" id="IPR018839">
    <property type="entry name" value="Tscrpt-silencing_Clr2_C"/>
</dbReference>
<evidence type="ECO:0000313" key="4">
    <source>
        <dbReference type="EMBL" id="KAG7580134.1"/>
    </source>
</evidence>